<sequence>DTSEGVSEGVSEDIADDVSEIASLSLRSNVLSIASATRICSICSPKMTRVNLSQNKIYGCAARKVRKIFHKKGCPKDGIEV</sequence>
<comment type="caution">
    <text evidence="1">The sequence shown here is derived from an EMBL/GenBank/DDBJ whole genome shotgun (WGS) entry which is preliminary data.</text>
</comment>
<accession>A0ABQ5KU93</accession>
<reference evidence="1" key="1">
    <citation type="submission" date="2022-03" db="EMBL/GenBank/DDBJ databases">
        <title>Draft genome sequence of Aduncisulcus paluster, a free-living microaerophilic Fornicata.</title>
        <authorList>
            <person name="Yuyama I."/>
            <person name="Kume K."/>
            <person name="Tamura T."/>
            <person name="Inagaki Y."/>
            <person name="Hashimoto T."/>
        </authorList>
    </citation>
    <scope>NUCLEOTIDE SEQUENCE</scope>
    <source>
        <strain evidence="1">NY0171</strain>
    </source>
</reference>
<evidence type="ECO:0000313" key="1">
    <source>
        <dbReference type="EMBL" id="GKT36026.1"/>
    </source>
</evidence>
<protein>
    <submittedName>
        <fullName evidence="1">Uncharacterized protein</fullName>
    </submittedName>
</protein>
<dbReference type="EMBL" id="BQXS01011122">
    <property type="protein sequence ID" value="GKT36026.1"/>
    <property type="molecule type" value="Genomic_DNA"/>
</dbReference>
<feature type="non-terminal residue" evidence="1">
    <location>
        <position position="1"/>
    </location>
</feature>
<organism evidence="1 2">
    <name type="scientific">Aduncisulcus paluster</name>
    <dbReference type="NCBI Taxonomy" id="2918883"/>
    <lineage>
        <taxon>Eukaryota</taxon>
        <taxon>Metamonada</taxon>
        <taxon>Carpediemonas-like organisms</taxon>
        <taxon>Aduncisulcus</taxon>
    </lineage>
</organism>
<gene>
    <name evidence="1" type="ORF">ADUPG1_009064</name>
</gene>
<keyword evidence="2" id="KW-1185">Reference proteome</keyword>
<proteinExistence type="predicted"/>
<evidence type="ECO:0000313" key="2">
    <source>
        <dbReference type="Proteomes" id="UP001057375"/>
    </source>
</evidence>
<name>A0ABQ5KU93_9EUKA</name>
<dbReference type="Proteomes" id="UP001057375">
    <property type="component" value="Unassembled WGS sequence"/>
</dbReference>